<evidence type="ECO:0000313" key="2">
    <source>
        <dbReference type="Proteomes" id="UP000031419"/>
    </source>
</evidence>
<proteinExistence type="predicted"/>
<gene>
    <name evidence="1" type="ORF">GU90_13650</name>
</gene>
<dbReference type="Proteomes" id="UP000031419">
    <property type="component" value="Unassembled WGS sequence"/>
</dbReference>
<dbReference type="eggNOG" id="ENOG502Z7SZ">
    <property type="taxonomic scope" value="Bacteria"/>
</dbReference>
<evidence type="ECO:0000313" key="1">
    <source>
        <dbReference type="EMBL" id="KEI43997.1"/>
    </source>
</evidence>
<comment type="caution">
    <text evidence="1">The sequence shown here is derived from an EMBL/GenBank/DDBJ whole genome shotgun (WGS) entry which is preliminary data.</text>
</comment>
<keyword evidence="2" id="KW-1185">Reference proteome</keyword>
<name>A0A073AY53_9PSEU</name>
<organism evidence="1 2">
    <name type="scientific">Saccharopolyspora rectivirgula</name>
    <dbReference type="NCBI Taxonomy" id="28042"/>
    <lineage>
        <taxon>Bacteria</taxon>
        <taxon>Bacillati</taxon>
        <taxon>Actinomycetota</taxon>
        <taxon>Actinomycetes</taxon>
        <taxon>Pseudonocardiales</taxon>
        <taxon>Pseudonocardiaceae</taxon>
        <taxon>Saccharopolyspora</taxon>
    </lineage>
</organism>
<accession>A0A073AY53</accession>
<protein>
    <submittedName>
        <fullName evidence="1">Uncharacterized protein</fullName>
    </submittedName>
</protein>
<dbReference type="EMBL" id="JNVU01000031">
    <property type="protein sequence ID" value="KEI43997.1"/>
    <property type="molecule type" value="Genomic_DNA"/>
</dbReference>
<reference evidence="1 2" key="1">
    <citation type="submission" date="2014-06" db="EMBL/GenBank/DDBJ databases">
        <title>Saccharopolyspora rectivirgula DSM-43113 Genome sequencing.</title>
        <authorList>
            <person name="Barrera C."/>
            <person name="Millon L."/>
            <person name="Rognon B."/>
            <person name="Zaugg C."/>
            <person name="Monod M."/>
        </authorList>
    </citation>
    <scope>NUCLEOTIDE SEQUENCE [LARGE SCALE GENOMIC DNA]</scope>
    <source>
        <strain evidence="1 2">DSM 43113</strain>
    </source>
</reference>
<dbReference type="AlphaFoldDB" id="A0A073AY53"/>
<sequence>MFEWAYKMEPFVPAELIADCFDLAVRVRELDMRASPYDLRELGYEPVPIETPEGRADYVRQQRAFAEEATALRQRLIETCDQVLEWSRQPA</sequence>